<comment type="cofactor">
    <cofactor evidence="1">
        <name>heme b</name>
        <dbReference type="ChEBI" id="CHEBI:60344"/>
    </cofactor>
</comment>
<keyword evidence="6 13" id="KW-0812">Transmembrane</keyword>
<evidence type="ECO:0000313" key="16">
    <source>
        <dbReference type="Proteomes" id="UP000247480"/>
    </source>
</evidence>
<dbReference type="InterPro" id="IPR016174">
    <property type="entry name" value="Di-haem_cyt_TM"/>
</dbReference>
<evidence type="ECO:0000259" key="14">
    <source>
        <dbReference type="Pfam" id="PF01292"/>
    </source>
</evidence>
<comment type="similarity">
    <text evidence="12">Belongs to the cytochrome b561 family.</text>
</comment>
<evidence type="ECO:0000256" key="13">
    <source>
        <dbReference type="SAM" id="Phobius"/>
    </source>
</evidence>
<evidence type="ECO:0000256" key="8">
    <source>
        <dbReference type="ARBA" id="ARBA00022982"/>
    </source>
</evidence>
<dbReference type="Proteomes" id="UP000247480">
    <property type="component" value="Unassembled WGS sequence"/>
</dbReference>
<proteinExistence type="inferred from homology"/>
<dbReference type="GO" id="GO:0020037">
    <property type="term" value="F:heme binding"/>
    <property type="evidence" value="ECO:0007669"/>
    <property type="project" value="TreeGrafter"/>
</dbReference>
<dbReference type="GO" id="GO:0022904">
    <property type="term" value="P:respiratory electron transport chain"/>
    <property type="evidence" value="ECO:0007669"/>
    <property type="project" value="InterPro"/>
</dbReference>
<keyword evidence="8" id="KW-0249">Electron transport</keyword>
<keyword evidence="9 13" id="KW-1133">Transmembrane helix</keyword>
<evidence type="ECO:0000256" key="9">
    <source>
        <dbReference type="ARBA" id="ARBA00022989"/>
    </source>
</evidence>
<dbReference type="AlphaFoldDB" id="A0A2V0QKE3"/>
<evidence type="ECO:0000256" key="6">
    <source>
        <dbReference type="ARBA" id="ARBA00022692"/>
    </source>
</evidence>
<reference evidence="15 16" key="1">
    <citation type="submission" date="2018-04" db="EMBL/GenBank/DDBJ databases">
        <title>Draft genome sequence of Pseudomonas syringae pv. actinidiae biovar 1 strains isolated from kiwifruit in Kagawa prefecture.</title>
        <authorList>
            <person name="Tabuchi M."/>
            <person name="Saito M."/>
            <person name="Fujiwara S."/>
            <person name="Sasa N."/>
            <person name="Akimitsu K."/>
            <person name="Gomi K."/>
            <person name="Konishi-Sugita S."/>
            <person name="Hamano K."/>
            <person name="Kataoka I."/>
        </authorList>
    </citation>
    <scope>NUCLEOTIDE SEQUENCE [LARGE SCALE GENOMIC DNA]</scope>
    <source>
        <strain evidence="15 16">MAFF212206</strain>
    </source>
</reference>
<feature type="transmembrane region" description="Helical" evidence="13">
    <location>
        <begin position="39"/>
        <end position="60"/>
    </location>
</feature>
<dbReference type="SUPFAM" id="SSF81342">
    <property type="entry name" value="Transmembrane di-heme cytochromes"/>
    <property type="match status" value="1"/>
</dbReference>
<evidence type="ECO:0000256" key="12">
    <source>
        <dbReference type="ARBA" id="ARBA00037975"/>
    </source>
</evidence>
<dbReference type="InterPro" id="IPR011577">
    <property type="entry name" value="Cyt_b561_bac/Ni-Hgenase"/>
</dbReference>
<keyword evidence="10" id="KW-0408">Iron</keyword>
<gene>
    <name evidence="15" type="ORF">KPSA1_04188</name>
</gene>
<feature type="transmembrane region" description="Helical" evidence="13">
    <location>
        <begin position="168"/>
        <end position="190"/>
    </location>
</feature>
<dbReference type="PANTHER" id="PTHR30529">
    <property type="entry name" value="CYTOCHROME B561"/>
    <property type="match status" value="1"/>
</dbReference>
<name>A0A2V0QKE3_PSESF</name>
<dbReference type="Gene3D" id="1.20.950.20">
    <property type="entry name" value="Transmembrane di-heme cytochromes, Chain C"/>
    <property type="match status" value="1"/>
</dbReference>
<evidence type="ECO:0000256" key="1">
    <source>
        <dbReference type="ARBA" id="ARBA00001970"/>
    </source>
</evidence>
<dbReference type="PANTHER" id="PTHR30529:SF3">
    <property type="entry name" value="CYTOCHROME B561 HOMOLOG 1"/>
    <property type="match status" value="1"/>
</dbReference>
<dbReference type="EMBL" id="BGJZ01000198">
    <property type="protein sequence ID" value="GBH10765.1"/>
    <property type="molecule type" value="Genomic_DNA"/>
</dbReference>
<dbReference type="GO" id="GO:0009055">
    <property type="term" value="F:electron transfer activity"/>
    <property type="evidence" value="ECO:0007669"/>
    <property type="project" value="InterPro"/>
</dbReference>
<evidence type="ECO:0000256" key="3">
    <source>
        <dbReference type="ARBA" id="ARBA00022448"/>
    </source>
</evidence>
<dbReference type="GO" id="GO:0005886">
    <property type="term" value="C:plasma membrane"/>
    <property type="evidence" value="ECO:0007669"/>
    <property type="project" value="UniProtKB-SubCell"/>
</dbReference>
<dbReference type="InterPro" id="IPR052168">
    <property type="entry name" value="Cytochrome_b561_oxidase"/>
</dbReference>
<keyword evidence="5" id="KW-0349">Heme</keyword>
<dbReference type="Pfam" id="PF01292">
    <property type="entry name" value="Ni_hydr_CYTB"/>
    <property type="match status" value="1"/>
</dbReference>
<evidence type="ECO:0000256" key="2">
    <source>
        <dbReference type="ARBA" id="ARBA00004651"/>
    </source>
</evidence>
<dbReference type="GO" id="GO:0046872">
    <property type="term" value="F:metal ion binding"/>
    <property type="evidence" value="ECO:0007669"/>
    <property type="project" value="UniProtKB-KW"/>
</dbReference>
<keyword evidence="7" id="KW-0479">Metal-binding</keyword>
<evidence type="ECO:0000256" key="11">
    <source>
        <dbReference type="ARBA" id="ARBA00023136"/>
    </source>
</evidence>
<feature type="transmembrane region" description="Helical" evidence="13">
    <location>
        <begin position="112"/>
        <end position="134"/>
    </location>
</feature>
<feature type="domain" description="Cytochrome b561 bacterial/Ni-hydrogenase" evidence="14">
    <location>
        <begin position="31"/>
        <end position="200"/>
    </location>
</feature>
<evidence type="ECO:0000256" key="5">
    <source>
        <dbReference type="ARBA" id="ARBA00022617"/>
    </source>
</evidence>
<comment type="caution">
    <text evidence="15">The sequence shown here is derived from an EMBL/GenBank/DDBJ whole genome shotgun (WGS) entry which is preliminary data.</text>
</comment>
<protein>
    <submittedName>
        <fullName evidence="15">Cytochrome b561</fullName>
    </submittedName>
</protein>
<sequence>MLRCSLIVLIQSCREKHLMNAIQPSASNGPRYDLATMSFHWATAVLVVTLFATAQIWSFLAKGTPLRHNLQGLHISLGILLTAAIVGRLLWRLTRGRRLASHQGMAGLAAKAGHVLLYALLLTQIVLGFMFRWAQGESFDFFGLFAVPALMAPNPDWKHTLGGLHENVAWALIILSGLHACVALLHHWWLKDGVLLRMIPENR</sequence>
<evidence type="ECO:0000313" key="15">
    <source>
        <dbReference type="EMBL" id="GBH10765.1"/>
    </source>
</evidence>
<evidence type="ECO:0000256" key="10">
    <source>
        <dbReference type="ARBA" id="ARBA00023004"/>
    </source>
</evidence>
<evidence type="ECO:0000256" key="4">
    <source>
        <dbReference type="ARBA" id="ARBA00022475"/>
    </source>
</evidence>
<keyword evidence="11 13" id="KW-0472">Membrane</keyword>
<keyword evidence="3" id="KW-0813">Transport</keyword>
<organism evidence="15 16">
    <name type="scientific">Pseudomonas syringae pv. actinidiae</name>
    <dbReference type="NCBI Taxonomy" id="103796"/>
    <lineage>
        <taxon>Bacteria</taxon>
        <taxon>Pseudomonadati</taxon>
        <taxon>Pseudomonadota</taxon>
        <taxon>Gammaproteobacteria</taxon>
        <taxon>Pseudomonadales</taxon>
        <taxon>Pseudomonadaceae</taxon>
        <taxon>Pseudomonas</taxon>
        <taxon>Pseudomonas syringae</taxon>
    </lineage>
</organism>
<keyword evidence="4" id="KW-1003">Cell membrane</keyword>
<accession>A0A2V0QKE3</accession>
<evidence type="ECO:0000256" key="7">
    <source>
        <dbReference type="ARBA" id="ARBA00022723"/>
    </source>
</evidence>
<comment type="subcellular location">
    <subcellularLocation>
        <location evidence="2">Cell membrane</location>
        <topology evidence="2">Multi-pass membrane protein</topology>
    </subcellularLocation>
</comment>
<feature type="transmembrane region" description="Helical" evidence="13">
    <location>
        <begin position="72"/>
        <end position="91"/>
    </location>
</feature>